<proteinExistence type="predicted"/>
<sequence>MKYQVITTPHALTGIIGNDDSLLVLQPGLLPESRAALDLLKAEGDRLLVVSAGPGVAAGLERIDLDRAWAGALTVPGKWLGRLTALPEDAAPQNALLRIALQQRLPEARLADSTLDDGRWTVVTSAETAQALATGWQRAHLGDVPAGAASRWLAKQAVSSAGTILLTKRYSRLLIGMTVVALLAGGIACGVYEMPALGFLLIALSVPLLEVFLTLSRLMAAPFGTIGKWPWARRAVDAALLAVSIISIDSLPHRTVFPAIVLVAALVLLDRRQPTLWLEPLRDRMVIAGFIAIIAALAMPELAIMLAGMLVLLANLAPDRS</sequence>
<keyword evidence="1" id="KW-0472">Membrane</keyword>
<reference evidence="2 3" key="1">
    <citation type="submission" date="2015-04" db="EMBL/GenBank/DDBJ databases">
        <title>The draft genome sequence of Erythrobacr gangjinensis K7-2.</title>
        <authorList>
            <person name="Zhuang L."/>
            <person name="Liu Y."/>
            <person name="Shao Z."/>
        </authorList>
    </citation>
    <scope>NUCLEOTIDE SEQUENCE [LARGE SCALE GENOMIC DNA]</scope>
    <source>
        <strain evidence="2 3">K7-2</strain>
    </source>
</reference>
<comment type="caution">
    <text evidence="2">The sequence shown here is derived from an EMBL/GenBank/DDBJ whole genome shotgun (WGS) entry which is preliminary data.</text>
</comment>
<evidence type="ECO:0000313" key="2">
    <source>
        <dbReference type="EMBL" id="KLE32966.1"/>
    </source>
</evidence>
<feature type="transmembrane region" description="Helical" evidence="1">
    <location>
        <begin position="290"/>
        <end position="314"/>
    </location>
</feature>
<feature type="transmembrane region" description="Helical" evidence="1">
    <location>
        <begin position="199"/>
        <end position="219"/>
    </location>
</feature>
<name>A0A0G9MQF5_9SPHN</name>
<feature type="transmembrane region" description="Helical" evidence="1">
    <location>
        <begin position="173"/>
        <end position="193"/>
    </location>
</feature>
<dbReference type="STRING" id="502682.BMF35_a1989"/>
<keyword evidence="1" id="KW-0812">Transmembrane</keyword>
<dbReference type="EMBL" id="LBHC01000001">
    <property type="protein sequence ID" value="KLE32966.1"/>
    <property type="molecule type" value="Genomic_DNA"/>
</dbReference>
<evidence type="ECO:0000256" key="1">
    <source>
        <dbReference type="SAM" id="Phobius"/>
    </source>
</evidence>
<protein>
    <submittedName>
        <fullName evidence="2">Uncharacterized protein</fullName>
    </submittedName>
</protein>
<feature type="transmembrane region" description="Helical" evidence="1">
    <location>
        <begin position="254"/>
        <end position="269"/>
    </location>
</feature>
<keyword evidence="3" id="KW-1185">Reference proteome</keyword>
<organism evidence="2 3">
    <name type="scientific">Aurantiacibacter gangjinensis</name>
    <dbReference type="NCBI Taxonomy" id="502682"/>
    <lineage>
        <taxon>Bacteria</taxon>
        <taxon>Pseudomonadati</taxon>
        <taxon>Pseudomonadota</taxon>
        <taxon>Alphaproteobacteria</taxon>
        <taxon>Sphingomonadales</taxon>
        <taxon>Erythrobacteraceae</taxon>
        <taxon>Aurantiacibacter</taxon>
    </lineage>
</organism>
<accession>A0A0G9MQF5</accession>
<dbReference type="AlphaFoldDB" id="A0A0G9MQF5"/>
<evidence type="ECO:0000313" key="3">
    <source>
        <dbReference type="Proteomes" id="UP000053070"/>
    </source>
</evidence>
<dbReference type="PATRIC" id="fig|502682.8.peg.580"/>
<gene>
    <name evidence="2" type="ORF">AAW01_02850</name>
</gene>
<keyword evidence="1" id="KW-1133">Transmembrane helix</keyword>
<dbReference type="Proteomes" id="UP000053070">
    <property type="component" value="Unassembled WGS sequence"/>
</dbReference>